<dbReference type="Pfam" id="PF01507">
    <property type="entry name" value="PAPS_reduct"/>
    <property type="match status" value="1"/>
</dbReference>
<dbReference type="NCBIfam" id="TIGR03183">
    <property type="entry name" value="DNA_S_dndC"/>
    <property type="match status" value="1"/>
</dbReference>
<dbReference type="SUPFAM" id="SSF52402">
    <property type="entry name" value="Adenine nucleotide alpha hydrolases-like"/>
    <property type="match status" value="1"/>
</dbReference>
<evidence type="ECO:0000256" key="1">
    <source>
        <dbReference type="SAM" id="MobiDB-lite"/>
    </source>
</evidence>
<dbReference type="PANTHER" id="PTHR43196:SF2">
    <property type="entry name" value="PHOSPHOADENOSINE PHOSPHOSULFATE REDUCTASE"/>
    <property type="match status" value="1"/>
</dbReference>
<evidence type="ECO:0000313" key="3">
    <source>
        <dbReference type="EMBL" id="MFC3682964.1"/>
    </source>
</evidence>
<name>A0ABV7VZH1_9BURK</name>
<dbReference type="InterPro" id="IPR017598">
    <property type="entry name" value="SulphurTrfase_DndC"/>
</dbReference>
<dbReference type="InterPro" id="IPR002500">
    <property type="entry name" value="PAPS_reduct_dom"/>
</dbReference>
<keyword evidence="4" id="KW-1185">Reference proteome</keyword>
<dbReference type="RefSeq" id="WP_382171684.1">
    <property type="nucleotide sequence ID" value="NZ_JBHRXX010000002.1"/>
</dbReference>
<protein>
    <submittedName>
        <fullName evidence="3">DNA phosphorothioation system sulfurtransferase DndC</fullName>
    </submittedName>
</protein>
<sequence>MTMTAEQIVAEIQDLYRSDTMPWIVGYSGGKDSTASLQLVWTALLGLPPEERTKMVYVISTDTLVENPVIAAWVQTSLLRIDVAAKQQGLNIKAERLTPAMGNRFWVNLIGKGYPAPRPKFRWCTDRLKISTSTEFIQKLSESQGEAILVLGQRRGESQARDKVMDQYKGSTRDRLSKNKDPKLSRVWVYPPIESWTSDDVWEYLITTPNPWGLDNQELFGIYRGATPDAECPIVVDNSTSSCGDSRFGCYVCTMVSQDKSMQAMIQNDDQKQWMQPILDFRNKNLAVEDREDRDFRRLNGRLTLFRDQLVHGPYTQQRREFLLRELLQTQKLVQESDHKQGTQLIELISVDELDEIRRIWVEEKGEIEDLVPKIYADVLGVAYPGRDLEQVPLDRGDLAILQQVSTEVETETEAAQELYKLTRSLLALQFQSIESHKRSKHLDRLEGVLRQYAFRNEQEALEFAKSSATNDPDPDGDASDGTTMIA</sequence>
<feature type="region of interest" description="Disordered" evidence="1">
    <location>
        <begin position="464"/>
        <end position="487"/>
    </location>
</feature>
<proteinExistence type="predicted"/>
<gene>
    <name evidence="3" type="primary">dndC</name>
    <name evidence="3" type="ORF">ACFOPI_05120</name>
</gene>
<organism evidence="3 4">
    <name type="scientific">Hydrogenophaga luteola</name>
    <dbReference type="NCBI Taxonomy" id="1591122"/>
    <lineage>
        <taxon>Bacteria</taxon>
        <taxon>Pseudomonadati</taxon>
        <taxon>Pseudomonadota</taxon>
        <taxon>Betaproteobacteria</taxon>
        <taxon>Burkholderiales</taxon>
        <taxon>Comamonadaceae</taxon>
        <taxon>Hydrogenophaga</taxon>
    </lineage>
</organism>
<feature type="domain" description="Phosphoadenosine phosphosulphate reductase" evidence="2">
    <location>
        <begin position="24"/>
        <end position="207"/>
    </location>
</feature>
<dbReference type="EMBL" id="JBHRXX010000002">
    <property type="protein sequence ID" value="MFC3682964.1"/>
    <property type="molecule type" value="Genomic_DNA"/>
</dbReference>
<evidence type="ECO:0000259" key="2">
    <source>
        <dbReference type="Pfam" id="PF01507"/>
    </source>
</evidence>
<dbReference type="Proteomes" id="UP001595729">
    <property type="component" value="Unassembled WGS sequence"/>
</dbReference>
<dbReference type="PANTHER" id="PTHR43196">
    <property type="entry name" value="SULFATE ADENYLYLTRANSFERASE SUBUNIT 2"/>
    <property type="match status" value="1"/>
</dbReference>
<reference evidence="4" key="1">
    <citation type="journal article" date="2019" name="Int. J. Syst. Evol. Microbiol.">
        <title>The Global Catalogue of Microorganisms (GCM) 10K type strain sequencing project: providing services to taxonomists for standard genome sequencing and annotation.</title>
        <authorList>
            <consortium name="The Broad Institute Genomics Platform"/>
            <consortium name="The Broad Institute Genome Sequencing Center for Infectious Disease"/>
            <person name="Wu L."/>
            <person name="Ma J."/>
        </authorList>
    </citation>
    <scope>NUCLEOTIDE SEQUENCE [LARGE SCALE GENOMIC DNA]</scope>
    <source>
        <strain evidence="4">KCTC 42501</strain>
    </source>
</reference>
<comment type="caution">
    <text evidence="3">The sequence shown here is derived from an EMBL/GenBank/DDBJ whole genome shotgun (WGS) entry which is preliminary data.</text>
</comment>
<dbReference type="NCBIfam" id="NF005316">
    <property type="entry name" value="PRK06850.1"/>
    <property type="match status" value="1"/>
</dbReference>
<dbReference type="InterPro" id="IPR050128">
    <property type="entry name" value="Sulfate_adenylyltrnsfr_sub2"/>
</dbReference>
<dbReference type="InterPro" id="IPR014729">
    <property type="entry name" value="Rossmann-like_a/b/a_fold"/>
</dbReference>
<evidence type="ECO:0000313" key="4">
    <source>
        <dbReference type="Proteomes" id="UP001595729"/>
    </source>
</evidence>
<accession>A0ABV7VZH1</accession>
<dbReference type="Gene3D" id="3.40.50.620">
    <property type="entry name" value="HUPs"/>
    <property type="match status" value="1"/>
</dbReference>